<proteinExistence type="predicted"/>
<name>A0A8S5NM67_9CAUD</name>
<sequence length="53" mass="5794">MTSVVVIKPLINSCSVLCHVSSINENRNNIATLLVFCNLFIQLVCCCSPNLVL</sequence>
<dbReference type="EMBL" id="BK015191">
    <property type="protein sequence ID" value="DAD95179.1"/>
    <property type="molecule type" value="Genomic_DNA"/>
</dbReference>
<protein>
    <submittedName>
        <fullName evidence="1">Uncharacterized protein</fullName>
    </submittedName>
</protein>
<evidence type="ECO:0000313" key="1">
    <source>
        <dbReference type="EMBL" id="DAD95179.1"/>
    </source>
</evidence>
<reference evidence="1" key="1">
    <citation type="journal article" date="2021" name="Proc. Natl. Acad. Sci. U.S.A.">
        <title>A Catalog of Tens of Thousands of Viruses from Human Metagenomes Reveals Hidden Associations with Chronic Diseases.</title>
        <authorList>
            <person name="Tisza M.J."/>
            <person name="Buck C.B."/>
        </authorList>
    </citation>
    <scope>NUCLEOTIDE SEQUENCE</scope>
    <source>
        <strain evidence="1">CtsNK10</strain>
    </source>
</reference>
<organism evidence="1">
    <name type="scientific">Podoviridae sp. ctsNK10</name>
    <dbReference type="NCBI Taxonomy" id="2826582"/>
    <lineage>
        <taxon>Viruses</taxon>
        <taxon>Duplodnaviria</taxon>
        <taxon>Heunggongvirae</taxon>
        <taxon>Uroviricota</taxon>
        <taxon>Caudoviricetes</taxon>
    </lineage>
</organism>
<accession>A0A8S5NM67</accession>